<feature type="binding site" evidence="22">
    <location>
        <position position="832"/>
    </location>
    <ligand>
        <name>ATP</name>
        <dbReference type="ChEBI" id="CHEBI:30616"/>
    </ligand>
</feature>
<dbReference type="SMART" id="SM00369">
    <property type="entry name" value="LRR_TYP"/>
    <property type="match status" value="11"/>
</dbReference>
<evidence type="ECO:0000256" key="18">
    <source>
        <dbReference type="ARBA" id="ARBA00023170"/>
    </source>
</evidence>
<keyword evidence="11 24" id="KW-0732">Signal</keyword>
<dbReference type="InterPro" id="IPR017441">
    <property type="entry name" value="Protein_kinase_ATP_BS"/>
</dbReference>
<evidence type="ECO:0000256" key="14">
    <source>
        <dbReference type="ARBA" id="ARBA00022777"/>
    </source>
</evidence>
<evidence type="ECO:0000256" key="15">
    <source>
        <dbReference type="ARBA" id="ARBA00022840"/>
    </source>
</evidence>
<dbReference type="InterPro" id="IPR003591">
    <property type="entry name" value="Leu-rich_rpt_typical-subtyp"/>
</dbReference>
<dbReference type="Proteomes" id="UP000015105">
    <property type="component" value="Chromosome 6D"/>
</dbReference>
<dbReference type="GO" id="GO:0004674">
    <property type="term" value="F:protein serine/threonine kinase activity"/>
    <property type="evidence" value="ECO:0007669"/>
    <property type="project" value="UniProtKB-KW"/>
</dbReference>
<evidence type="ECO:0000256" key="11">
    <source>
        <dbReference type="ARBA" id="ARBA00022729"/>
    </source>
</evidence>
<dbReference type="PANTHER" id="PTHR27008:SF497">
    <property type="entry name" value="OS11G0695000 PROTEIN"/>
    <property type="match status" value="1"/>
</dbReference>
<evidence type="ECO:0000256" key="20">
    <source>
        <dbReference type="ARBA" id="ARBA00047899"/>
    </source>
</evidence>
<comment type="subcellular location">
    <subcellularLocation>
        <location evidence="1">Cell membrane</location>
        <topology evidence="1">Single-pass membrane protein</topology>
    </subcellularLocation>
    <subcellularLocation>
        <location evidence="2">Membrane</location>
        <topology evidence="2">Single-pass type I membrane protein</topology>
    </subcellularLocation>
</comment>
<keyword evidence="15 22" id="KW-0067">ATP-binding</keyword>
<reference evidence="26" key="3">
    <citation type="journal article" date="2017" name="Nature">
        <title>Genome sequence of the progenitor of the wheat D genome Aegilops tauschii.</title>
        <authorList>
            <person name="Luo M.C."/>
            <person name="Gu Y.Q."/>
            <person name="Puiu D."/>
            <person name="Wang H."/>
            <person name="Twardziok S.O."/>
            <person name="Deal K.R."/>
            <person name="Huo N."/>
            <person name="Zhu T."/>
            <person name="Wang L."/>
            <person name="Wang Y."/>
            <person name="McGuire P.E."/>
            <person name="Liu S."/>
            <person name="Long H."/>
            <person name="Ramasamy R.K."/>
            <person name="Rodriguez J.C."/>
            <person name="Van S.L."/>
            <person name="Yuan L."/>
            <person name="Wang Z."/>
            <person name="Xia Z."/>
            <person name="Xiao L."/>
            <person name="Anderson O.D."/>
            <person name="Ouyang S."/>
            <person name="Liang Y."/>
            <person name="Zimin A.V."/>
            <person name="Pertea G."/>
            <person name="Qi P."/>
            <person name="Bennetzen J.L."/>
            <person name="Dai X."/>
            <person name="Dawson M.W."/>
            <person name="Muller H.G."/>
            <person name="Kugler K."/>
            <person name="Rivarola-Duarte L."/>
            <person name="Spannagl M."/>
            <person name="Mayer K.F.X."/>
            <person name="Lu F.H."/>
            <person name="Bevan M.W."/>
            <person name="Leroy P."/>
            <person name="Li P."/>
            <person name="You F.M."/>
            <person name="Sun Q."/>
            <person name="Liu Z."/>
            <person name="Lyons E."/>
            <person name="Wicker T."/>
            <person name="Salzberg S.L."/>
            <person name="Devos K.M."/>
            <person name="Dvorak J."/>
        </authorList>
    </citation>
    <scope>NUCLEOTIDE SEQUENCE [LARGE SCALE GENOMIC DNA]</scope>
    <source>
        <strain evidence="26">cv. AL8/78</strain>
    </source>
</reference>
<evidence type="ECO:0000256" key="7">
    <source>
        <dbReference type="ARBA" id="ARBA00022553"/>
    </source>
</evidence>
<reference evidence="26" key="5">
    <citation type="journal article" date="2021" name="G3 (Bethesda)">
        <title>Aegilops tauschii genome assembly Aet v5.0 features greater sequence contiguity and improved annotation.</title>
        <authorList>
            <person name="Wang L."/>
            <person name="Zhu T."/>
            <person name="Rodriguez J.C."/>
            <person name="Deal K.R."/>
            <person name="Dubcovsky J."/>
            <person name="McGuire P.E."/>
            <person name="Lux T."/>
            <person name="Spannagl M."/>
            <person name="Mayer K.F.X."/>
            <person name="Baldrich P."/>
            <person name="Meyers B.C."/>
            <person name="Huo N."/>
            <person name="Gu Y.Q."/>
            <person name="Zhou H."/>
            <person name="Devos K.M."/>
            <person name="Bennetzen J.L."/>
            <person name="Unver T."/>
            <person name="Budak H."/>
            <person name="Gulick P.J."/>
            <person name="Galiba G."/>
            <person name="Kalapos B."/>
            <person name="Nelson D.R."/>
            <person name="Li P."/>
            <person name="You F.M."/>
            <person name="Luo M.C."/>
            <person name="Dvorak J."/>
        </authorList>
    </citation>
    <scope>NUCLEOTIDE SEQUENCE [LARGE SCALE GENOMIC DNA]</scope>
    <source>
        <strain evidence="26">cv. AL8/78</strain>
    </source>
</reference>
<dbReference type="Gramene" id="AET6Gv20997200.2">
    <property type="protein sequence ID" value="AET6Gv20997200.2"/>
    <property type="gene ID" value="AET6Gv20997200"/>
</dbReference>
<evidence type="ECO:0000256" key="13">
    <source>
        <dbReference type="ARBA" id="ARBA00022741"/>
    </source>
</evidence>
<dbReference type="PROSITE" id="PS00108">
    <property type="entry name" value="PROTEIN_KINASE_ST"/>
    <property type="match status" value="1"/>
</dbReference>
<dbReference type="STRING" id="200361.A0A453Q6E3"/>
<feature type="chain" id="PRO_5019207537" description="non-specific serine/threonine protein kinase" evidence="24">
    <location>
        <begin position="33"/>
        <end position="1100"/>
    </location>
</feature>
<dbReference type="InterPro" id="IPR013210">
    <property type="entry name" value="LRR_N_plant-typ"/>
</dbReference>
<dbReference type="FunFam" id="1.10.510.10:FF:000358">
    <property type="entry name" value="Putative leucine-rich repeat receptor-like serine/threonine-protein kinase"/>
    <property type="match status" value="1"/>
</dbReference>
<reference evidence="27" key="2">
    <citation type="journal article" date="2017" name="Nat. Plants">
        <title>The Aegilops tauschii genome reveals multiple impacts of transposons.</title>
        <authorList>
            <person name="Zhao G."/>
            <person name="Zou C."/>
            <person name="Li K."/>
            <person name="Wang K."/>
            <person name="Li T."/>
            <person name="Gao L."/>
            <person name="Zhang X."/>
            <person name="Wang H."/>
            <person name="Yang Z."/>
            <person name="Liu X."/>
            <person name="Jiang W."/>
            <person name="Mao L."/>
            <person name="Kong X."/>
            <person name="Jiao Y."/>
            <person name="Jia J."/>
        </authorList>
    </citation>
    <scope>NUCLEOTIDE SEQUENCE [LARGE SCALE GENOMIC DNA]</scope>
    <source>
        <strain evidence="27">cv. AL8/78</strain>
    </source>
</reference>
<feature type="domain" description="Protein kinase" evidence="25">
    <location>
        <begin position="804"/>
        <end position="1089"/>
    </location>
</feature>
<keyword evidence="18" id="KW-0675">Receptor</keyword>
<evidence type="ECO:0000259" key="25">
    <source>
        <dbReference type="PROSITE" id="PS50011"/>
    </source>
</evidence>
<evidence type="ECO:0000313" key="26">
    <source>
        <dbReference type="EnsemblPlants" id="AET6Gv20997200.2"/>
    </source>
</evidence>
<dbReference type="SMART" id="SM00365">
    <property type="entry name" value="LRR_SD22"/>
    <property type="match status" value="4"/>
</dbReference>
<keyword evidence="19" id="KW-0325">Glycoprotein</keyword>
<dbReference type="FunFam" id="3.80.10.10:FF:000317">
    <property type="entry name" value="Inactive leucine-rich repeat receptor-like protein kinase"/>
    <property type="match status" value="1"/>
</dbReference>
<dbReference type="Gene3D" id="3.80.10.10">
    <property type="entry name" value="Ribonuclease Inhibitor"/>
    <property type="match status" value="3"/>
</dbReference>
<dbReference type="FunFam" id="3.80.10.10:FF:000905">
    <property type="entry name" value="Receptor-like protein kinase 7"/>
    <property type="match status" value="1"/>
</dbReference>
<dbReference type="InterPro" id="IPR001611">
    <property type="entry name" value="Leu-rich_rpt"/>
</dbReference>
<evidence type="ECO:0000256" key="5">
    <source>
        <dbReference type="ARBA" id="ARBA00022475"/>
    </source>
</evidence>
<reference evidence="27" key="1">
    <citation type="journal article" date="2014" name="Science">
        <title>Ancient hybridizations among the ancestral genomes of bread wheat.</title>
        <authorList>
            <consortium name="International Wheat Genome Sequencing Consortium,"/>
            <person name="Marcussen T."/>
            <person name="Sandve S.R."/>
            <person name="Heier L."/>
            <person name="Spannagl M."/>
            <person name="Pfeifer M."/>
            <person name="Jakobsen K.S."/>
            <person name="Wulff B.B."/>
            <person name="Steuernagel B."/>
            <person name="Mayer K.F."/>
            <person name="Olsen O.A."/>
        </authorList>
    </citation>
    <scope>NUCLEOTIDE SEQUENCE [LARGE SCALE GENOMIC DNA]</scope>
    <source>
        <strain evidence="27">cv. AL8/78</strain>
    </source>
</reference>
<accession>A0A453Q6E3</accession>
<reference evidence="26" key="4">
    <citation type="submission" date="2019-03" db="UniProtKB">
        <authorList>
            <consortium name="EnsemblPlants"/>
        </authorList>
    </citation>
    <scope>IDENTIFICATION</scope>
</reference>
<dbReference type="SUPFAM" id="SSF52058">
    <property type="entry name" value="L domain-like"/>
    <property type="match status" value="1"/>
</dbReference>
<evidence type="ECO:0000256" key="10">
    <source>
        <dbReference type="ARBA" id="ARBA00022692"/>
    </source>
</evidence>
<dbReference type="FunFam" id="3.80.10.10:FF:000101">
    <property type="entry name" value="LRR receptor-like serine/threonine-protein kinase ERECTA"/>
    <property type="match status" value="1"/>
</dbReference>
<evidence type="ECO:0000256" key="21">
    <source>
        <dbReference type="ARBA" id="ARBA00048679"/>
    </source>
</evidence>
<dbReference type="FunFam" id="3.30.200.20:FF:000661">
    <property type="entry name" value="Serine-threonine protein kinase plant-type"/>
    <property type="match status" value="1"/>
</dbReference>
<dbReference type="InterPro" id="IPR051809">
    <property type="entry name" value="Plant_receptor-like_S/T_kinase"/>
</dbReference>
<dbReference type="PROSITE" id="PS50011">
    <property type="entry name" value="PROTEIN_KINASE_DOM"/>
    <property type="match status" value="1"/>
</dbReference>
<keyword evidence="17 23" id="KW-0472">Membrane</keyword>
<evidence type="ECO:0000256" key="4">
    <source>
        <dbReference type="ARBA" id="ARBA00012513"/>
    </source>
</evidence>
<sequence>DSPKSMAAECIRVVILLALLAISASSPSPANANGSDTDLAALLAFKAQLSDPLGVLARTWTSNVSFCRWAGVACSRRQPRVTALSLPDMALHGSIAPHLGNLSFLSVLNLTNTNLTGSIPADLGGLRRLRYLILSRNSLSNTIPPALGNLSRLVSLDLGHNQLSGQIPPELLLRLHNLGKIVLTRNNLRGQIPSHLFNNTPSLTYIDFGNNSLSGPVPTGLASLTMLEVLSLQLNQLSGPLHQAMYNKSRLQVMALVANNNLTGPIPDNQSFSLPMLRYFGLAQNNFVGQFPPGLASCQYLQKLSLSVNSFVDVVPTWLTKLTQLEALSLGDNDLSGLIPATLSNLSNLNYLDLSRGNLEGEIPPEVGLMQELSYLHLEANNLTGKIPDSLGNLTKLSFLVLATNQLSGPVPTTLGNIASLGILSLLGNNLEGNIDFLSALSNCVQLQDLAISSNFFVGTIPDHVGNLSAGLQIFLADHNKLTGGIPAAFSNLSSLAMIDLSKNLLTDAIPESITMMENLAHLDVSSNDMLGPIPTQIGMLRGLERLYLQRNKLFASIPTGIVNLSRLEYISLSNNQLSSLLPANLFQLPKLIALDFSHNSFAGVVPSVVDQLSQVVGMDLSFNILTGVIPDSFARLKMLSNLNLSHNEFEGAIPYTFEHLVSLATLDLSSNNLSGTIPMFLANFSYLTTLNLSFNKLEGQIPGGGVFSNLTLQSLTGNAGLCGSPSLGFSPCLEKHPSVNRNFLKILLPAIGVAFGALGIFLYVSMRRRHKRKGEVKASTDPSDIICHQLVSHHELSRATNNFSDKNLLGSGSFGKVFKGQLSSGLVVAVKVLDMHQEQAIRSFDAECRVLRMARHRNLIKILNTCSNLDWRALVLEYMPNGSLEALLHHSQGIRHFGFLERLGVMLDVSMAMEYLHHEHYDVVLHCDLKPSNVLFNEDMTAHVADFGIARLLLGDEGSMICASMPGTVGYMAPEYGSYGRASRKSDVFSYGIMLLEVFTRRRPTDAMFVGELSLRQWVHQAFPVNLVHIVDGQLLQSSSSTSSCSLDGRFLVPLFEIGLLCSTSSPDQRMTMGDVVVRLKKIKKEYIEWTREMGRAAR</sequence>
<feature type="signal peptide" evidence="24">
    <location>
        <begin position="1"/>
        <end position="32"/>
    </location>
</feature>
<dbReference type="EnsemblPlants" id="AET6Gv20997200.2">
    <property type="protein sequence ID" value="AET6Gv20997200.2"/>
    <property type="gene ID" value="AET6Gv20997200"/>
</dbReference>
<comment type="similarity">
    <text evidence="3">Belongs to the protein kinase superfamily. Ser/Thr protein kinase family.</text>
</comment>
<dbReference type="PROSITE" id="PS00107">
    <property type="entry name" value="PROTEIN_KINASE_ATP"/>
    <property type="match status" value="1"/>
</dbReference>
<evidence type="ECO:0000256" key="1">
    <source>
        <dbReference type="ARBA" id="ARBA00004162"/>
    </source>
</evidence>
<keyword evidence="27" id="KW-1185">Reference proteome</keyword>
<evidence type="ECO:0000256" key="23">
    <source>
        <dbReference type="SAM" id="Phobius"/>
    </source>
</evidence>
<dbReference type="InterPro" id="IPR011009">
    <property type="entry name" value="Kinase-like_dom_sf"/>
</dbReference>
<dbReference type="GO" id="GO:0005524">
    <property type="term" value="F:ATP binding"/>
    <property type="evidence" value="ECO:0007669"/>
    <property type="project" value="UniProtKB-UniRule"/>
</dbReference>
<dbReference type="AlphaFoldDB" id="A0A453Q6E3"/>
<name>A0A453Q6E3_AEGTS</name>
<comment type="catalytic activity">
    <reaction evidence="21">
        <text>L-seryl-[protein] + ATP = O-phospho-L-seryl-[protein] + ADP + H(+)</text>
        <dbReference type="Rhea" id="RHEA:17989"/>
        <dbReference type="Rhea" id="RHEA-COMP:9863"/>
        <dbReference type="Rhea" id="RHEA-COMP:11604"/>
        <dbReference type="ChEBI" id="CHEBI:15378"/>
        <dbReference type="ChEBI" id="CHEBI:29999"/>
        <dbReference type="ChEBI" id="CHEBI:30616"/>
        <dbReference type="ChEBI" id="CHEBI:83421"/>
        <dbReference type="ChEBI" id="CHEBI:456216"/>
        <dbReference type="EC" id="2.7.11.1"/>
    </reaction>
</comment>
<dbReference type="Pfam" id="PF08263">
    <property type="entry name" value="LRRNT_2"/>
    <property type="match status" value="1"/>
</dbReference>
<evidence type="ECO:0000256" key="6">
    <source>
        <dbReference type="ARBA" id="ARBA00022527"/>
    </source>
</evidence>
<organism evidence="26 27">
    <name type="scientific">Aegilops tauschii subsp. strangulata</name>
    <name type="common">Goatgrass</name>
    <dbReference type="NCBI Taxonomy" id="200361"/>
    <lineage>
        <taxon>Eukaryota</taxon>
        <taxon>Viridiplantae</taxon>
        <taxon>Streptophyta</taxon>
        <taxon>Embryophyta</taxon>
        <taxon>Tracheophyta</taxon>
        <taxon>Spermatophyta</taxon>
        <taxon>Magnoliopsida</taxon>
        <taxon>Liliopsida</taxon>
        <taxon>Poales</taxon>
        <taxon>Poaceae</taxon>
        <taxon>BOP clade</taxon>
        <taxon>Pooideae</taxon>
        <taxon>Triticodae</taxon>
        <taxon>Triticeae</taxon>
        <taxon>Triticinae</taxon>
        <taxon>Aegilops</taxon>
    </lineage>
</organism>
<evidence type="ECO:0000256" key="12">
    <source>
        <dbReference type="ARBA" id="ARBA00022737"/>
    </source>
</evidence>
<keyword evidence="10 23" id="KW-0812">Transmembrane</keyword>
<evidence type="ECO:0000256" key="22">
    <source>
        <dbReference type="PROSITE-ProRule" id="PRU10141"/>
    </source>
</evidence>
<evidence type="ECO:0000256" key="24">
    <source>
        <dbReference type="SAM" id="SignalP"/>
    </source>
</evidence>
<keyword evidence="6" id="KW-0723">Serine/threonine-protein kinase</keyword>
<keyword evidence="5" id="KW-1003">Cell membrane</keyword>
<comment type="catalytic activity">
    <reaction evidence="20">
        <text>L-threonyl-[protein] + ATP = O-phospho-L-threonyl-[protein] + ADP + H(+)</text>
        <dbReference type="Rhea" id="RHEA:46608"/>
        <dbReference type="Rhea" id="RHEA-COMP:11060"/>
        <dbReference type="Rhea" id="RHEA-COMP:11605"/>
        <dbReference type="ChEBI" id="CHEBI:15378"/>
        <dbReference type="ChEBI" id="CHEBI:30013"/>
        <dbReference type="ChEBI" id="CHEBI:30616"/>
        <dbReference type="ChEBI" id="CHEBI:61977"/>
        <dbReference type="ChEBI" id="CHEBI:456216"/>
        <dbReference type="EC" id="2.7.11.1"/>
    </reaction>
</comment>
<dbReference type="SUPFAM" id="SSF52047">
    <property type="entry name" value="RNI-like"/>
    <property type="match status" value="1"/>
</dbReference>
<keyword evidence="12" id="KW-0677">Repeat</keyword>
<keyword evidence="7" id="KW-0597">Phosphoprotein</keyword>
<dbReference type="Pfam" id="PF00560">
    <property type="entry name" value="LRR_1"/>
    <property type="match status" value="1"/>
</dbReference>
<keyword evidence="8" id="KW-0433">Leucine-rich repeat</keyword>
<keyword evidence="13 22" id="KW-0547">Nucleotide-binding</keyword>
<dbReference type="InterPro" id="IPR032675">
    <property type="entry name" value="LRR_dom_sf"/>
</dbReference>
<dbReference type="SUPFAM" id="SSF56112">
    <property type="entry name" value="Protein kinase-like (PK-like)"/>
    <property type="match status" value="1"/>
</dbReference>
<dbReference type="Pfam" id="PF23598">
    <property type="entry name" value="LRR_14"/>
    <property type="match status" value="2"/>
</dbReference>
<dbReference type="SMART" id="SM00220">
    <property type="entry name" value="S_TKc"/>
    <property type="match status" value="1"/>
</dbReference>
<evidence type="ECO:0000256" key="16">
    <source>
        <dbReference type="ARBA" id="ARBA00022989"/>
    </source>
</evidence>
<dbReference type="InterPro" id="IPR055414">
    <property type="entry name" value="LRR_R13L4/SHOC2-like"/>
</dbReference>
<keyword evidence="14" id="KW-0418">Kinase</keyword>
<proteinExistence type="inferred from homology"/>
<evidence type="ECO:0000313" key="27">
    <source>
        <dbReference type="Proteomes" id="UP000015105"/>
    </source>
</evidence>
<evidence type="ECO:0000256" key="19">
    <source>
        <dbReference type="ARBA" id="ARBA00023180"/>
    </source>
</evidence>
<evidence type="ECO:0000256" key="9">
    <source>
        <dbReference type="ARBA" id="ARBA00022679"/>
    </source>
</evidence>
<keyword evidence="16 23" id="KW-1133">Transmembrane helix</keyword>
<feature type="transmembrane region" description="Helical" evidence="23">
    <location>
        <begin position="744"/>
        <end position="765"/>
    </location>
</feature>
<dbReference type="InterPro" id="IPR008271">
    <property type="entry name" value="Ser/Thr_kinase_AS"/>
</dbReference>
<evidence type="ECO:0000256" key="2">
    <source>
        <dbReference type="ARBA" id="ARBA00004479"/>
    </source>
</evidence>
<dbReference type="EC" id="2.7.11.1" evidence="4"/>
<evidence type="ECO:0000256" key="8">
    <source>
        <dbReference type="ARBA" id="ARBA00022614"/>
    </source>
</evidence>
<dbReference type="PANTHER" id="PTHR27008">
    <property type="entry name" value="OS04G0122200 PROTEIN"/>
    <property type="match status" value="1"/>
</dbReference>
<dbReference type="InterPro" id="IPR000719">
    <property type="entry name" value="Prot_kinase_dom"/>
</dbReference>
<evidence type="ECO:0000256" key="3">
    <source>
        <dbReference type="ARBA" id="ARBA00008684"/>
    </source>
</evidence>
<dbReference type="Gene3D" id="1.10.510.10">
    <property type="entry name" value="Transferase(Phosphotransferase) domain 1"/>
    <property type="match status" value="1"/>
</dbReference>
<dbReference type="Pfam" id="PF13855">
    <property type="entry name" value="LRR_8"/>
    <property type="match status" value="3"/>
</dbReference>
<evidence type="ECO:0000256" key="17">
    <source>
        <dbReference type="ARBA" id="ARBA00023136"/>
    </source>
</evidence>
<dbReference type="Gene3D" id="3.30.200.20">
    <property type="entry name" value="Phosphorylase Kinase, domain 1"/>
    <property type="match status" value="1"/>
</dbReference>
<keyword evidence="9" id="KW-0808">Transferase</keyword>
<dbReference type="Pfam" id="PF00069">
    <property type="entry name" value="Pkinase"/>
    <property type="match status" value="1"/>
</dbReference>
<protein>
    <recommendedName>
        <fullName evidence="4">non-specific serine/threonine protein kinase</fullName>
        <ecNumber evidence="4">2.7.11.1</ecNumber>
    </recommendedName>
</protein>
<dbReference type="GO" id="GO:0005886">
    <property type="term" value="C:plasma membrane"/>
    <property type="evidence" value="ECO:0007669"/>
    <property type="project" value="UniProtKB-SubCell"/>
</dbReference>